<reference evidence="3" key="1">
    <citation type="submission" date="2017-09" db="EMBL/GenBank/DDBJ databases">
        <title>Depth-based differentiation of microbial function through sediment-hosted aquifers and enrichment of novel symbionts in the deep terrestrial subsurface.</title>
        <authorList>
            <person name="Probst A.J."/>
            <person name="Ladd B."/>
            <person name="Jarett J.K."/>
            <person name="Geller-Mcgrath D.E."/>
            <person name="Sieber C.M.K."/>
            <person name="Emerson J.B."/>
            <person name="Anantharaman K."/>
            <person name="Thomas B.C."/>
            <person name="Malmstrom R."/>
            <person name="Stieglmeier M."/>
            <person name="Klingl A."/>
            <person name="Woyke T."/>
            <person name="Ryan C.M."/>
            <person name="Banfield J.F."/>
        </authorList>
    </citation>
    <scope>NUCLEOTIDE SEQUENCE [LARGE SCALE GENOMIC DNA]</scope>
</reference>
<feature type="domain" description="DNA polymerase III PolC-like N-terminal" evidence="1">
    <location>
        <begin position="11"/>
        <end position="97"/>
    </location>
</feature>
<gene>
    <name evidence="2" type="ORF">COU33_04610</name>
</gene>
<dbReference type="Proteomes" id="UP000229362">
    <property type="component" value="Unassembled WGS sequence"/>
</dbReference>
<evidence type="ECO:0000259" key="1">
    <source>
        <dbReference type="Pfam" id="PF11490"/>
    </source>
</evidence>
<dbReference type="Pfam" id="PF11490">
    <property type="entry name" value="DNA_pol3_a_NII"/>
    <property type="match status" value="1"/>
</dbReference>
<proteinExistence type="predicted"/>
<dbReference type="AlphaFoldDB" id="A0A2M6W047"/>
<name>A0A2M6W047_9BACT</name>
<dbReference type="InterPro" id="IPR024754">
    <property type="entry name" value="DNA_PolC-like_N_II"/>
</dbReference>
<evidence type="ECO:0000313" key="3">
    <source>
        <dbReference type="Proteomes" id="UP000229362"/>
    </source>
</evidence>
<accession>A0A2M6W047</accession>
<evidence type="ECO:0000313" key="2">
    <source>
        <dbReference type="EMBL" id="PIT86182.1"/>
    </source>
</evidence>
<protein>
    <recommendedName>
        <fullName evidence="1">DNA polymerase III PolC-like N-terminal domain-containing protein</fullName>
    </recommendedName>
</protein>
<dbReference type="InterPro" id="IPR038454">
    <property type="entry name" value="DnaA_N_sf"/>
</dbReference>
<comment type="caution">
    <text evidence="2">The sequence shown here is derived from an EMBL/GenBank/DDBJ whole genome shotgun (WGS) entry which is preliminary data.</text>
</comment>
<sequence>MQISLEDARKKWPEFIQVLEKDSPALTFILKLAELHEVNGNTFVIAVGHQFHRDKLNEKHCMQKIESMLAPIYGGNINLNIVLKDKKAIVEKKQELDSLASAFGGEVVA</sequence>
<dbReference type="Gene3D" id="3.30.300.180">
    <property type="match status" value="1"/>
</dbReference>
<dbReference type="EMBL" id="PFBZ01000196">
    <property type="protein sequence ID" value="PIT86182.1"/>
    <property type="molecule type" value="Genomic_DNA"/>
</dbReference>
<organism evidence="2 3">
    <name type="scientific">Candidatus Magasanikbacteria bacterium CG10_big_fil_rev_8_21_14_0_10_43_6</name>
    <dbReference type="NCBI Taxonomy" id="1974650"/>
    <lineage>
        <taxon>Bacteria</taxon>
        <taxon>Candidatus Magasanikiibacteriota</taxon>
    </lineage>
</organism>